<dbReference type="EMBL" id="FOMW01000001">
    <property type="protein sequence ID" value="SFD60396.1"/>
    <property type="molecule type" value="Genomic_DNA"/>
</dbReference>
<evidence type="ECO:0000313" key="5">
    <source>
        <dbReference type="Proteomes" id="UP000198977"/>
    </source>
</evidence>
<dbReference type="STRING" id="74348.SAMN04488523_101463"/>
<dbReference type="AlphaFoldDB" id="A0A1I1TNT0"/>
<dbReference type="Proteomes" id="UP000198977">
    <property type="component" value="Unassembled WGS sequence"/>
</dbReference>
<dbReference type="Pfam" id="PF21959">
    <property type="entry name" value="DUF6923"/>
    <property type="match status" value="1"/>
</dbReference>
<dbReference type="InterPro" id="IPR001434">
    <property type="entry name" value="OmcB-like_DUF11"/>
</dbReference>
<evidence type="ECO:0000313" key="4">
    <source>
        <dbReference type="EMBL" id="SFD60396.1"/>
    </source>
</evidence>
<dbReference type="NCBIfam" id="TIGR01451">
    <property type="entry name" value="B_ant_repeat"/>
    <property type="match status" value="1"/>
</dbReference>
<accession>A0A1I1TNT0</accession>
<dbReference type="PANTHER" id="PTHR34819">
    <property type="entry name" value="LARGE CYSTEINE-RICH PERIPLASMIC PROTEIN OMCB"/>
    <property type="match status" value="1"/>
</dbReference>
<dbReference type="SUPFAM" id="SSF63829">
    <property type="entry name" value="Calcium-dependent phosphotriesterase"/>
    <property type="match status" value="1"/>
</dbReference>
<reference evidence="4 5" key="1">
    <citation type="submission" date="2016-10" db="EMBL/GenBank/DDBJ databases">
        <authorList>
            <person name="de Groot N.N."/>
        </authorList>
    </citation>
    <scope>NUCLEOTIDE SEQUENCE [LARGE SCALE GENOMIC DNA]</scope>
    <source>
        <strain evidence="4 5">DSM 11443</strain>
    </source>
</reference>
<gene>
    <name evidence="4" type="ORF">SAMN04488523_101463</name>
</gene>
<dbReference type="Gene3D" id="2.60.40.10">
    <property type="entry name" value="Immunoglobulins"/>
    <property type="match status" value="1"/>
</dbReference>
<keyword evidence="5" id="KW-1185">Reference proteome</keyword>
<protein>
    <submittedName>
        <fullName evidence="4">Conserved repeat domain-containing protein</fullName>
    </submittedName>
</protein>
<evidence type="ECO:0000259" key="3">
    <source>
        <dbReference type="Pfam" id="PF21959"/>
    </source>
</evidence>
<dbReference type="InterPro" id="IPR054215">
    <property type="entry name" value="DUF6923"/>
</dbReference>
<dbReference type="OrthoDB" id="1204817at2"/>
<feature type="domain" description="DUF11" evidence="2">
    <location>
        <begin position="353"/>
        <end position="455"/>
    </location>
</feature>
<name>A0A1I1TNT0_9RHOB</name>
<sequence length="843" mass="87829">MTSTGSTYDITFQEIGSAPRDLNANWGYNELDGYLYTVRPGRTDLYRVDGSGNFVDFANLPNTAFDGSTAGDIFPNGTMVYVGDANSWQLIGLATPTAPIDLGTLELNQSVNVQDIAYNPADGFLYGINRNTGRAFRVDGNGGTFGNVTVIEFGPAIYAGVFASVWFDEDGRFYGYSNTTNNFFLIDTTTGNAVPIANGAVDEGGDSDGASCRGPAPISFGSISGSVYDDLNGSDVREAGETALGAGIRIDLYYDNGTPSNYTDDVFAQTTDTLSDGTYTFSDLVINQSYRIQLDEADPDLGPGNLIGTSNPILGVSVAAGAITADQDFGFDPSGSDLSLSKYAAATGTTTPITAVVEGDTIDWVVTITNSGSGSPSGVKVIDLIPSGFAYVSDDAPATGDSYDPSTGLWFVDEILSGTSETLTITTTVLGSGDFTNYAEIIYSSLPDPDSDPDTGRLTDDLSDQIGDDDEASYAVALQTGSRLLSGRLFVDNGRGGGTAHDGEINGAEAGSKSAQLQILDSGGAEIGAPQVAADGSWSFALSGSYSGPLTVRATPLSSHITISEATAGLDALVNADPHDGEFTFTPEPFGHKSGLNIGLLETPLLTWNRQATVGRGQVAELQHIYTATSQSNVSFTFQNVDSAPANAFNASLFLDSDCDGHSDITITSPIGVVPEQQLCIISRVTAASGAGQGSSYVYQLVAATAFNGTTKVHTTLNTDQVSVTSGTGNVELSKTVENQTIGSPEGTSNLGRAGDILTYRIYLLNTSPQPISNVKVYDRTPPYTSLSAPIADPVTVSPNLTCTVAKPVANVTGYEGDLEWTCSGSFLPGETGAVEFSVAISP</sequence>
<feature type="region of interest" description="Disordered" evidence="1">
    <location>
        <begin position="444"/>
        <end position="465"/>
    </location>
</feature>
<proteinExistence type="predicted"/>
<evidence type="ECO:0000256" key="1">
    <source>
        <dbReference type="SAM" id="MobiDB-lite"/>
    </source>
</evidence>
<organism evidence="4 5">
    <name type="scientific">Sulfitobacter brevis</name>
    <dbReference type="NCBI Taxonomy" id="74348"/>
    <lineage>
        <taxon>Bacteria</taxon>
        <taxon>Pseudomonadati</taxon>
        <taxon>Pseudomonadota</taxon>
        <taxon>Alphaproteobacteria</taxon>
        <taxon>Rhodobacterales</taxon>
        <taxon>Roseobacteraceae</taxon>
        <taxon>Sulfitobacter</taxon>
    </lineage>
</organism>
<feature type="domain" description="DUF6923" evidence="3">
    <location>
        <begin position="4"/>
        <end position="213"/>
    </location>
</feature>
<dbReference type="InterPro" id="IPR051172">
    <property type="entry name" value="Chlamydia_OmcB"/>
</dbReference>
<evidence type="ECO:0000259" key="2">
    <source>
        <dbReference type="Pfam" id="PF01345"/>
    </source>
</evidence>
<dbReference type="PANTHER" id="PTHR34819:SF3">
    <property type="entry name" value="CELL SURFACE PROTEIN"/>
    <property type="match status" value="1"/>
</dbReference>
<dbReference type="InterPro" id="IPR013783">
    <property type="entry name" value="Ig-like_fold"/>
</dbReference>
<dbReference type="Pfam" id="PF01345">
    <property type="entry name" value="DUF11"/>
    <property type="match status" value="1"/>
</dbReference>
<dbReference type="InterPro" id="IPR047589">
    <property type="entry name" value="DUF11_rpt"/>
</dbReference>